<dbReference type="EMBL" id="ML179129">
    <property type="protein sequence ID" value="THU98818.1"/>
    <property type="molecule type" value="Genomic_DNA"/>
</dbReference>
<proteinExistence type="predicted"/>
<dbReference type="AlphaFoldDB" id="A0A4S8MA73"/>
<feature type="compositionally biased region" description="Acidic residues" evidence="1">
    <location>
        <begin position="1240"/>
        <end position="1260"/>
    </location>
</feature>
<feature type="compositionally biased region" description="Basic and acidic residues" evidence="1">
    <location>
        <begin position="285"/>
        <end position="302"/>
    </location>
</feature>
<feature type="region of interest" description="Disordered" evidence="1">
    <location>
        <begin position="1202"/>
        <end position="1272"/>
    </location>
</feature>
<accession>A0A4S8MA73</accession>
<keyword evidence="3" id="KW-1185">Reference proteome</keyword>
<evidence type="ECO:0000313" key="2">
    <source>
        <dbReference type="EMBL" id="THU98818.1"/>
    </source>
</evidence>
<feature type="compositionally biased region" description="Acidic residues" evidence="1">
    <location>
        <begin position="1214"/>
        <end position="1233"/>
    </location>
</feature>
<evidence type="ECO:0000313" key="3">
    <source>
        <dbReference type="Proteomes" id="UP000297245"/>
    </source>
</evidence>
<protein>
    <submittedName>
        <fullName evidence="2">Uncharacterized protein</fullName>
    </submittedName>
</protein>
<reference evidence="2 3" key="1">
    <citation type="journal article" date="2019" name="Nat. Ecol. Evol.">
        <title>Megaphylogeny resolves global patterns of mushroom evolution.</title>
        <authorList>
            <person name="Varga T."/>
            <person name="Krizsan K."/>
            <person name="Foldi C."/>
            <person name="Dima B."/>
            <person name="Sanchez-Garcia M."/>
            <person name="Sanchez-Ramirez S."/>
            <person name="Szollosi G.J."/>
            <person name="Szarkandi J.G."/>
            <person name="Papp V."/>
            <person name="Albert L."/>
            <person name="Andreopoulos W."/>
            <person name="Angelini C."/>
            <person name="Antonin V."/>
            <person name="Barry K.W."/>
            <person name="Bougher N.L."/>
            <person name="Buchanan P."/>
            <person name="Buyck B."/>
            <person name="Bense V."/>
            <person name="Catcheside P."/>
            <person name="Chovatia M."/>
            <person name="Cooper J."/>
            <person name="Damon W."/>
            <person name="Desjardin D."/>
            <person name="Finy P."/>
            <person name="Geml J."/>
            <person name="Haridas S."/>
            <person name="Hughes K."/>
            <person name="Justo A."/>
            <person name="Karasinski D."/>
            <person name="Kautmanova I."/>
            <person name="Kiss B."/>
            <person name="Kocsube S."/>
            <person name="Kotiranta H."/>
            <person name="LaButti K.M."/>
            <person name="Lechner B.E."/>
            <person name="Liimatainen K."/>
            <person name="Lipzen A."/>
            <person name="Lukacs Z."/>
            <person name="Mihaltcheva S."/>
            <person name="Morgado L.N."/>
            <person name="Niskanen T."/>
            <person name="Noordeloos M.E."/>
            <person name="Ohm R.A."/>
            <person name="Ortiz-Santana B."/>
            <person name="Ovrebo C."/>
            <person name="Racz N."/>
            <person name="Riley R."/>
            <person name="Savchenko A."/>
            <person name="Shiryaev A."/>
            <person name="Soop K."/>
            <person name="Spirin V."/>
            <person name="Szebenyi C."/>
            <person name="Tomsovsky M."/>
            <person name="Tulloss R.E."/>
            <person name="Uehling J."/>
            <person name="Grigoriev I.V."/>
            <person name="Vagvolgyi C."/>
            <person name="Papp T."/>
            <person name="Martin F.M."/>
            <person name="Miettinen O."/>
            <person name="Hibbett D.S."/>
            <person name="Nagy L.G."/>
        </authorList>
    </citation>
    <scope>NUCLEOTIDE SEQUENCE [LARGE SCALE GENOMIC DNA]</scope>
    <source>
        <strain evidence="2 3">CBS 962.96</strain>
    </source>
</reference>
<gene>
    <name evidence="2" type="ORF">K435DRAFT_964733</name>
</gene>
<feature type="region of interest" description="Disordered" evidence="1">
    <location>
        <begin position="122"/>
        <end position="144"/>
    </location>
</feature>
<evidence type="ECO:0000256" key="1">
    <source>
        <dbReference type="SAM" id="MobiDB-lite"/>
    </source>
</evidence>
<dbReference type="OrthoDB" id="3208495at2759"/>
<organism evidence="2 3">
    <name type="scientific">Dendrothele bispora (strain CBS 962.96)</name>
    <dbReference type="NCBI Taxonomy" id="1314807"/>
    <lineage>
        <taxon>Eukaryota</taxon>
        <taxon>Fungi</taxon>
        <taxon>Dikarya</taxon>
        <taxon>Basidiomycota</taxon>
        <taxon>Agaricomycotina</taxon>
        <taxon>Agaricomycetes</taxon>
        <taxon>Agaricomycetidae</taxon>
        <taxon>Agaricales</taxon>
        <taxon>Agaricales incertae sedis</taxon>
        <taxon>Dendrothele</taxon>
    </lineage>
</organism>
<feature type="region of interest" description="Disordered" evidence="1">
    <location>
        <begin position="67"/>
        <end position="97"/>
    </location>
</feature>
<name>A0A4S8MA73_DENBC</name>
<dbReference type="Proteomes" id="UP000297245">
    <property type="component" value="Unassembled WGS sequence"/>
</dbReference>
<dbReference type="InterPro" id="IPR041078">
    <property type="entry name" value="Plavaka"/>
</dbReference>
<sequence length="1272" mass="148096">MFHSIPCCVPCEREFPDIRRRNIHINRYCPYNGRKRVQNTTNPEIPDVQYNETGPEEGIKLEAMATDGLDNDERENETVIEQPDEEQRRPRRTRKLPGRYQDLVVSSHSAFVKNVRVVADTPDAASDTHTKIPSEPPEDCEIEQDDRSDIDSTLHTFYYQTQPNDFGLFRVYEAALPSTDPEDTHGVDQATDAPTFTSSTVPVDSSRTFSQCFGIKLSNDCTESPQASEFAPFLNFTVFLLMSWFYQFSRTSIHMLNSLVRDVLFHPRFQISELEGFHAGDEVRRRNSHLDRTSDDDNEPVHSPDVPLNGWYQTNVSIPLPRAGKRFCNEDHAPILTIDGLWYRKPLEVIKEGFLDPLSAEYHLKAHKVFWNRPGDHSTQCVYGEVYTSDRMLEMEGEMRRNPPLDNVETVVVPVKLYSDSTVLSTIGNITVWPIYLALGNLSKYIGLRPSSFSDNHIAYIPSLPQSIKREYRRLLGKSPTPQVLSHLKHELMQAIWFMILNDEELIEAFKTGIIVPFFDGVQRRIMIRWFTYSADYVEKVLLICMCFLSEYLCPRCFVKKYQVIQLGRMRDMQRRINRQRVDDAARRDRVERARVLIFKRGRAVTSDAVKNLLGEGSWTPTRNSFSMLFAEHGFDYLKMFPNDLLHEIEIGTWKAIFLHLLRLLDTMKSDLLDELDERYIQIPPFGRETIRRINRNVSELKRTTAREFEDYLQTAMVVFDDLLPEPHNKIVLDLLFDLASFHAYAKLRLMTDSCVLSLSKVLSDFGDSLRKFYHKTCGDFETKELEKEQEKRVRRHVRAQERRGVAEFLDPESEKAQSRTFNPNTSKFHAMGDYARGIPYYGTTDNYSTQAGEHSHTRTKRLWERTSKNRNFISQLARAERREDYLRKKLTRPVLTGKIRPRRRNFTTEIEDSEPLPPCDPCLPYQVTNSQRLWEDIPSLVRDNEDDPAMRKVIFVDKRIYKHKYLRINRTTYDMRRDQDAVNPRTHPDVMMLAGDTEDGDHPYWYARVISIFHVRVRYLGSHSRALKEKRMDILWVRWYRYDACYDSGFKAKRLHRLHFLDESDPTAFGFVDPAQLICAVHILPGFMYGRTQEYLCANSIARQYRQFIDGEYELETDDWKYYFVGIFSSRDLFMRFRGGGIGHQSTLEYTKIFETDARVDNQSLLEYDSDGNVVDSSFLVEELSELGDDLEHEEDVIEVDDEMMGSNGSRSDEDEWEIDRLEDEDGSEGYVDDSQAGSDEDEDDRDLGPEDGEVEDIDLMGLESLGYGGY</sequence>
<dbReference type="Pfam" id="PF18759">
    <property type="entry name" value="Plavaka"/>
    <property type="match status" value="1"/>
</dbReference>
<feature type="region of interest" description="Disordered" evidence="1">
    <location>
        <begin position="285"/>
        <end position="304"/>
    </location>
</feature>